<accession>C4GEK8</accession>
<sequence length="45" mass="4962">MVRQPENVAQPAADVANRWNTPLAKSCCRAILDFRLPLGRAKILG</sequence>
<dbReference type="Proteomes" id="UP000003009">
    <property type="component" value="Unassembled WGS sequence"/>
</dbReference>
<name>C4GEK8_9NEIS</name>
<evidence type="ECO:0000313" key="2">
    <source>
        <dbReference type="Proteomes" id="UP000003009"/>
    </source>
</evidence>
<comment type="caution">
    <text evidence="1">The sequence shown here is derived from an EMBL/GenBank/DDBJ whole genome shotgun (WGS) entry which is preliminary data.</text>
</comment>
<dbReference type="EMBL" id="ACJW02000001">
    <property type="protein sequence ID" value="EEP69618.1"/>
    <property type="molecule type" value="Genomic_DNA"/>
</dbReference>
<proteinExistence type="predicted"/>
<organism evidence="1 2">
    <name type="scientific">Kingella oralis ATCC 51147</name>
    <dbReference type="NCBI Taxonomy" id="629741"/>
    <lineage>
        <taxon>Bacteria</taxon>
        <taxon>Pseudomonadati</taxon>
        <taxon>Pseudomonadota</taxon>
        <taxon>Betaproteobacteria</taxon>
        <taxon>Neisseriales</taxon>
        <taxon>Neisseriaceae</taxon>
        <taxon>Kingella</taxon>
    </lineage>
</organism>
<protein>
    <submittedName>
        <fullName evidence="1">Uncharacterized protein</fullName>
    </submittedName>
</protein>
<dbReference type="HOGENOM" id="CLU_3200898_0_0_4"/>
<reference evidence="1" key="1">
    <citation type="submission" date="2009-04" db="EMBL/GenBank/DDBJ databases">
        <authorList>
            <person name="Weinstock G."/>
            <person name="Sodergren E."/>
            <person name="Clifton S."/>
            <person name="Fulton L."/>
            <person name="Fulton B."/>
            <person name="Courtney L."/>
            <person name="Fronick C."/>
            <person name="Harrison M."/>
            <person name="Strong C."/>
            <person name="Farmer C."/>
            <person name="Delahaunty K."/>
            <person name="Markovic C."/>
            <person name="Hall O."/>
            <person name="Minx P."/>
            <person name="Tomlinson C."/>
            <person name="Mitreva M."/>
            <person name="Nelson J."/>
            <person name="Hou S."/>
            <person name="Wollam A."/>
            <person name="Pepin K.H."/>
            <person name="Johnson M."/>
            <person name="Bhonagiri V."/>
            <person name="Nash W.E."/>
            <person name="Warren W."/>
            <person name="Chinwalla A."/>
            <person name="Mardis E.R."/>
            <person name="Wilson R.K."/>
        </authorList>
    </citation>
    <scope>NUCLEOTIDE SEQUENCE [LARGE SCALE GENOMIC DNA]</scope>
    <source>
        <strain evidence="1">ATCC 51147</strain>
    </source>
</reference>
<gene>
    <name evidence="1" type="ORF">GCWU000324_00095</name>
</gene>
<keyword evidence="2" id="KW-1185">Reference proteome</keyword>
<evidence type="ECO:0000313" key="1">
    <source>
        <dbReference type="EMBL" id="EEP69618.1"/>
    </source>
</evidence>
<dbReference type="AlphaFoldDB" id="C4GEK8"/>